<reference evidence="2" key="1">
    <citation type="submission" date="2021-04" db="EMBL/GenBank/DDBJ databases">
        <authorList>
            <person name="Rodrigo-Torres L."/>
            <person name="Arahal R. D."/>
            <person name="Lucena T."/>
        </authorList>
    </citation>
    <scope>NUCLEOTIDE SEQUENCE</scope>
    <source>
        <strain evidence="2">AS29M-1</strain>
    </source>
</reference>
<gene>
    <name evidence="2" type="ORF">CRYO30217_02130</name>
</gene>
<dbReference type="PROSITE" id="PS51257">
    <property type="entry name" value="PROKAR_LIPOPROTEIN"/>
    <property type="match status" value="1"/>
</dbReference>
<proteinExistence type="predicted"/>
<dbReference type="Gene3D" id="2.60.40.10">
    <property type="entry name" value="Immunoglobulins"/>
    <property type="match status" value="1"/>
</dbReference>
<evidence type="ECO:0008006" key="4">
    <source>
        <dbReference type="Google" id="ProtNLM"/>
    </source>
</evidence>
<dbReference type="AlphaFoldDB" id="A0A916JN84"/>
<dbReference type="EMBL" id="OU015584">
    <property type="protein sequence ID" value="CAG5083231.1"/>
    <property type="molecule type" value="Genomic_DNA"/>
</dbReference>
<keyword evidence="3" id="KW-1185">Reference proteome</keyword>
<dbReference type="InterPro" id="IPR011467">
    <property type="entry name" value="DUF1573"/>
</dbReference>
<keyword evidence="1" id="KW-0732">Signal</keyword>
<evidence type="ECO:0000313" key="3">
    <source>
        <dbReference type="Proteomes" id="UP000683507"/>
    </source>
</evidence>
<evidence type="ECO:0000313" key="2">
    <source>
        <dbReference type="EMBL" id="CAG5083231.1"/>
    </source>
</evidence>
<dbReference type="PANTHER" id="PTHR37833">
    <property type="entry name" value="LIPOPROTEIN-RELATED"/>
    <property type="match status" value="1"/>
</dbReference>
<dbReference type="KEGG" id="ptan:CRYO30217_02130"/>
<feature type="signal peptide" evidence="1">
    <location>
        <begin position="1"/>
        <end position="19"/>
    </location>
</feature>
<sequence length="142" mass="14977">MKKLFIGILSLAMITSCTFSDQGNNGDEITVEDIDPENPPVITFDNPDFDFGEVAVGAVVEHEFKFTNTGTGNLIIHDAKPSCGCTALKNWPKGAIKPGEGGSIPIEFTPSHSGEVTKTVSVITNCSPSVLKLQIKGNVIGG</sequence>
<dbReference type="PANTHER" id="PTHR37833:SF1">
    <property type="entry name" value="SIGNAL PEPTIDE PROTEIN"/>
    <property type="match status" value="1"/>
</dbReference>
<dbReference type="Pfam" id="PF07610">
    <property type="entry name" value="DUF1573"/>
    <property type="match status" value="1"/>
</dbReference>
<dbReference type="RefSeq" id="WP_258542349.1">
    <property type="nucleotide sequence ID" value="NZ_OU015584.1"/>
</dbReference>
<feature type="chain" id="PRO_5037664440" description="DUF1573 domain-containing protein" evidence="1">
    <location>
        <begin position="20"/>
        <end position="142"/>
    </location>
</feature>
<organism evidence="2 3">
    <name type="scientific">Parvicella tangerina</name>
    <dbReference type="NCBI Taxonomy" id="2829795"/>
    <lineage>
        <taxon>Bacteria</taxon>
        <taxon>Pseudomonadati</taxon>
        <taxon>Bacteroidota</taxon>
        <taxon>Flavobacteriia</taxon>
        <taxon>Flavobacteriales</taxon>
        <taxon>Parvicellaceae</taxon>
        <taxon>Parvicella</taxon>
    </lineage>
</organism>
<accession>A0A916JN84</accession>
<dbReference type="Proteomes" id="UP000683507">
    <property type="component" value="Chromosome"/>
</dbReference>
<dbReference type="InterPro" id="IPR013783">
    <property type="entry name" value="Ig-like_fold"/>
</dbReference>
<name>A0A916JN84_9FLAO</name>
<evidence type="ECO:0000256" key="1">
    <source>
        <dbReference type="SAM" id="SignalP"/>
    </source>
</evidence>
<protein>
    <recommendedName>
        <fullName evidence="4">DUF1573 domain-containing protein</fullName>
    </recommendedName>
</protein>